<feature type="binding site" evidence="7">
    <location>
        <position position="52"/>
    </location>
    <ligand>
        <name>Zn(2+)</name>
        <dbReference type="ChEBI" id="CHEBI:29105"/>
        <label>1</label>
    </ligand>
</feature>
<dbReference type="GO" id="GO:0004416">
    <property type="term" value="F:hydroxyacylglutathione hydrolase activity"/>
    <property type="evidence" value="ECO:0007669"/>
    <property type="project" value="UniProtKB-UniRule"/>
</dbReference>
<organism evidence="9 10">
    <name type="scientific">Solimonas fluminis</name>
    <dbReference type="NCBI Taxonomy" id="2086571"/>
    <lineage>
        <taxon>Bacteria</taxon>
        <taxon>Pseudomonadati</taxon>
        <taxon>Pseudomonadota</taxon>
        <taxon>Gammaproteobacteria</taxon>
        <taxon>Nevskiales</taxon>
        <taxon>Nevskiaceae</taxon>
        <taxon>Solimonas</taxon>
    </lineage>
</organism>
<evidence type="ECO:0000256" key="3">
    <source>
        <dbReference type="ARBA" id="ARBA00006759"/>
    </source>
</evidence>
<dbReference type="PIRSF" id="PIRSF005457">
    <property type="entry name" value="Glx"/>
    <property type="match status" value="1"/>
</dbReference>
<dbReference type="NCBIfam" id="TIGR03413">
    <property type="entry name" value="GSH_gloB"/>
    <property type="match status" value="1"/>
</dbReference>
<dbReference type="SUPFAM" id="SSF56281">
    <property type="entry name" value="Metallo-hydrolase/oxidoreductase"/>
    <property type="match status" value="1"/>
</dbReference>
<dbReference type="SMART" id="SM00849">
    <property type="entry name" value="Lactamase_B"/>
    <property type="match status" value="1"/>
</dbReference>
<keyword evidence="4 7" id="KW-0479">Metal-binding</keyword>
<feature type="binding site" evidence="7">
    <location>
        <position position="166"/>
    </location>
    <ligand>
        <name>Zn(2+)</name>
        <dbReference type="ChEBI" id="CHEBI:29105"/>
        <label>2</label>
    </ligand>
</feature>
<comment type="caution">
    <text evidence="9">The sequence shown here is derived from an EMBL/GenBank/DDBJ whole genome shotgun (WGS) entry which is preliminary data.</text>
</comment>
<dbReference type="Proteomes" id="UP000238220">
    <property type="component" value="Unassembled WGS sequence"/>
</dbReference>
<dbReference type="GO" id="GO:0019243">
    <property type="term" value="P:methylglyoxal catabolic process to D-lactate via S-lactoyl-glutathione"/>
    <property type="evidence" value="ECO:0007669"/>
    <property type="project" value="UniProtKB-UniRule"/>
</dbReference>
<dbReference type="HAMAP" id="MF_01374">
    <property type="entry name" value="Glyoxalase_2"/>
    <property type="match status" value="1"/>
</dbReference>
<dbReference type="Gene3D" id="3.60.15.10">
    <property type="entry name" value="Ribonuclease Z/Hydroxyacylglutathione hydrolase-like"/>
    <property type="match status" value="1"/>
</dbReference>
<reference evidence="9 10" key="1">
    <citation type="submission" date="2018-02" db="EMBL/GenBank/DDBJ databases">
        <title>Genome sequencing of Solimonas sp. HR-BB.</title>
        <authorList>
            <person name="Lee Y."/>
            <person name="Jeon C.O."/>
        </authorList>
    </citation>
    <scope>NUCLEOTIDE SEQUENCE [LARGE SCALE GENOMIC DNA]</scope>
    <source>
        <strain evidence="9 10">HR-BB</strain>
    </source>
</reference>
<feature type="binding site" evidence="7">
    <location>
        <position position="57"/>
    </location>
    <ligand>
        <name>Zn(2+)</name>
        <dbReference type="ChEBI" id="CHEBI:29105"/>
        <label>2</label>
    </ligand>
</feature>
<keyword evidence="5 7" id="KW-0378">Hydrolase</keyword>
<dbReference type="Pfam" id="PF16123">
    <property type="entry name" value="HAGH_C"/>
    <property type="match status" value="1"/>
</dbReference>
<evidence type="ECO:0000256" key="6">
    <source>
        <dbReference type="ARBA" id="ARBA00022833"/>
    </source>
</evidence>
<dbReference type="GO" id="GO:0046872">
    <property type="term" value="F:metal ion binding"/>
    <property type="evidence" value="ECO:0007669"/>
    <property type="project" value="UniProtKB-KW"/>
</dbReference>
<gene>
    <name evidence="7 9" type="primary">gloB</name>
    <name evidence="9" type="ORF">C3942_16045</name>
</gene>
<dbReference type="InterPro" id="IPR036866">
    <property type="entry name" value="RibonucZ/Hydroxyglut_hydro"/>
</dbReference>
<proteinExistence type="inferred from homology"/>
<accession>A0A2S5TD75</accession>
<keyword evidence="10" id="KW-1185">Reference proteome</keyword>
<evidence type="ECO:0000256" key="2">
    <source>
        <dbReference type="ARBA" id="ARBA00004963"/>
    </source>
</evidence>
<dbReference type="PANTHER" id="PTHR43705:SF1">
    <property type="entry name" value="HYDROXYACYLGLUTATHIONE HYDROLASE GLOB"/>
    <property type="match status" value="1"/>
</dbReference>
<dbReference type="OrthoDB" id="9802248at2"/>
<evidence type="ECO:0000256" key="5">
    <source>
        <dbReference type="ARBA" id="ARBA00022801"/>
    </source>
</evidence>
<evidence type="ECO:0000259" key="8">
    <source>
        <dbReference type="SMART" id="SM00849"/>
    </source>
</evidence>
<dbReference type="EMBL" id="PSNW01000009">
    <property type="protein sequence ID" value="PPE72933.1"/>
    <property type="molecule type" value="Genomic_DNA"/>
</dbReference>
<sequence>MQIIPIPAFQDNYLWTLVEGSRAVVVDPGDAAPVLQELQARGLGLEAIAVTHWHPDHIGGIAELCRQFKGIPVYGPAAEEKRIPGLTQLLKEGDRVTLLDLPFQVIAVPGHTLGHIVYYSPGILLCGDTLFSAGCGRLFEGTPSQMHSSLSRLAALPPETLVYCTHEYTLSNLAFARAVEPDNGAIANQLMRVRALRGNREPSLPTTLALEKQINPFLRTEMPAVVQSARQWSGGRLPDSVAVFTALRSWKDQFKAPAEIGTV</sequence>
<comment type="subunit">
    <text evidence="7">Monomer.</text>
</comment>
<feature type="domain" description="Metallo-beta-lactamase" evidence="8">
    <location>
        <begin position="12"/>
        <end position="166"/>
    </location>
</feature>
<feature type="binding site" evidence="7">
    <location>
        <position position="128"/>
    </location>
    <ligand>
        <name>Zn(2+)</name>
        <dbReference type="ChEBI" id="CHEBI:29105"/>
        <label>2</label>
    </ligand>
</feature>
<dbReference type="PANTHER" id="PTHR43705">
    <property type="entry name" value="HYDROXYACYLGLUTATHIONE HYDROLASE"/>
    <property type="match status" value="1"/>
</dbReference>
<dbReference type="AlphaFoldDB" id="A0A2S5TD75"/>
<evidence type="ECO:0000256" key="1">
    <source>
        <dbReference type="ARBA" id="ARBA00001623"/>
    </source>
</evidence>
<dbReference type="EC" id="3.1.2.6" evidence="7"/>
<name>A0A2S5TD75_9GAMM</name>
<keyword evidence="6 7" id="KW-0862">Zinc</keyword>
<dbReference type="InterPro" id="IPR017782">
    <property type="entry name" value="Hydroxyacylglutathione_Hdrlase"/>
</dbReference>
<dbReference type="CDD" id="cd07723">
    <property type="entry name" value="hydroxyacylglutathione_hydrolase_MBL-fold"/>
    <property type="match status" value="1"/>
</dbReference>
<feature type="binding site" evidence="7">
    <location>
        <position position="128"/>
    </location>
    <ligand>
        <name>Zn(2+)</name>
        <dbReference type="ChEBI" id="CHEBI:29105"/>
        <label>1</label>
    </ligand>
</feature>
<comment type="pathway">
    <text evidence="2 7">Secondary metabolite metabolism; methylglyoxal degradation; (R)-lactate from methylglyoxal: step 2/2.</text>
</comment>
<feature type="binding site" evidence="7">
    <location>
        <position position="54"/>
    </location>
    <ligand>
        <name>Zn(2+)</name>
        <dbReference type="ChEBI" id="CHEBI:29105"/>
        <label>1</label>
    </ligand>
</feature>
<evidence type="ECO:0000313" key="10">
    <source>
        <dbReference type="Proteomes" id="UP000238220"/>
    </source>
</evidence>
<evidence type="ECO:0000313" key="9">
    <source>
        <dbReference type="EMBL" id="PPE72933.1"/>
    </source>
</evidence>
<evidence type="ECO:0000256" key="7">
    <source>
        <dbReference type="HAMAP-Rule" id="MF_01374"/>
    </source>
</evidence>
<dbReference type="Pfam" id="PF00753">
    <property type="entry name" value="Lactamase_B"/>
    <property type="match status" value="1"/>
</dbReference>
<feature type="binding site" evidence="7">
    <location>
        <position position="56"/>
    </location>
    <ligand>
        <name>Zn(2+)</name>
        <dbReference type="ChEBI" id="CHEBI:29105"/>
        <label>2</label>
    </ligand>
</feature>
<comment type="catalytic activity">
    <reaction evidence="1 7">
        <text>an S-(2-hydroxyacyl)glutathione + H2O = a 2-hydroxy carboxylate + glutathione + H(+)</text>
        <dbReference type="Rhea" id="RHEA:21864"/>
        <dbReference type="ChEBI" id="CHEBI:15377"/>
        <dbReference type="ChEBI" id="CHEBI:15378"/>
        <dbReference type="ChEBI" id="CHEBI:57925"/>
        <dbReference type="ChEBI" id="CHEBI:58896"/>
        <dbReference type="ChEBI" id="CHEBI:71261"/>
        <dbReference type="EC" id="3.1.2.6"/>
    </reaction>
</comment>
<protein>
    <recommendedName>
        <fullName evidence="7">Hydroxyacylglutathione hydrolase</fullName>
        <ecNumber evidence="7">3.1.2.6</ecNumber>
    </recommendedName>
    <alternativeName>
        <fullName evidence="7">Glyoxalase II</fullName>
        <shortName evidence="7">Glx II</shortName>
    </alternativeName>
</protein>
<comment type="similarity">
    <text evidence="3 7">Belongs to the metallo-beta-lactamase superfamily. Glyoxalase II family.</text>
</comment>
<dbReference type="InterPro" id="IPR032282">
    <property type="entry name" value="HAGH_C"/>
</dbReference>
<dbReference type="InterPro" id="IPR035680">
    <property type="entry name" value="Clx_II_MBL"/>
</dbReference>
<dbReference type="RefSeq" id="WP_104231377.1">
    <property type="nucleotide sequence ID" value="NZ_PSNW01000009.1"/>
</dbReference>
<dbReference type="UniPathway" id="UPA00619">
    <property type="reaction ID" value="UER00676"/>
</dbReference>
<evidence type="ECO:0000256" key="4">
    <source>
        <dbReference type="ARBA" id="ARBA00022723"/>
    </source>
</evidence>
<comment type="function">
    <text evidence="7">Thiolesterase that catalyzes the hydrolysis of S-D-lactoyl-glutathione to form glutathione and D-lactic acid.</text>
</comment>
<feature type="binding site" evidence="7">
    <location>
        <position position="111"/>
    </location>
    <ligand>
        <name>Zn(2+)</name>
        <dbReference type="ChEBI" id="CHEBI:29105"/>
        <label>1</label>
    </ligand>
</feature>
<comment type="cofactor">
    <cofactor evidence="7">
        <name>Zn(2+)</name>
        <dbReference type="ChEBI" id="CHEBI:29105"/>
    </cofactor>
    <text evidence="7">Binds 2 Zn(2+) ions per subunit.</text>
</comment>
<dbReference type="InterPro" id="IPR050110">
    <property type="entry name" value="Glyoxalase_II_hydrolase"/>
</dbReference>
<dbReference type="InterPro" id="IPR001279">
    <property type="entry name" value="Metallo-B-lactamas"/>
</dbReference>